<keyword evidence="3" id="KW-1185">Reference proteome</keyword>
<evidence type="ECO:0000313" key="2">
    <source>
        <dbReference type="EMBL" id="CAG5094846.1"/>
    </source>
</evidence>
<evidence type="ECO:0000313" key="3">
    <source>
        <dbReference type="Proteomes" id="UP001158576"/>
    </source>
</evidence>
<feature type="signal peptide" evidence="1">
    <location>
        <begin position="1"/>
        <end position="19"/>
    </location>
</feature>
<proteinExistence type="predicted"/>
<feature type="chain" id="PRO_5047239752" evidence="1">
    <location>
        <begin position="20"/>
        <end position="115"/>
    </location>
</feature>
<accession>A0ABN7SD32</accession>
<sequence length="115" mass="13028">MFQLLWVFFVQLLAQTVEIYPSENFRYIAVVNGTKSYGIIFGAADPDLDTTGFTYLIRDELHPTFNTTMAFLLLGHTENSIGFTDEYRGIVRDADGNVFLNKTAIIAPRDGILWL</sequence>
<gene>
    <name evidence="2" type="ORF">OKIOD_LOCUS5470</name>
</gene>
<dbReference type="Proteomes" id="UP001158576">
    <property type="component" value="Chromosome XSR"/>
</dbReference>
<organism evidence="2 3">
    <name type="scientific">Oikopleura dioica</name>
    <name type="common">Tunicate</name>
    <dbReference type="NCBI Taxonomy" id="34765"/>
    <lineage>
        <taxon>Eukaryota</taxon>
        <taxon>Metazoa</taxon>
        <taxon>Chordata</taxon>
        <taxon>Tunicata</taxon>
        <taxon>Appendicularia</taxon>
        <taxon>Copelata</taxon>
        <taxon>Oikopleuridae</taxon>
        <taxon>Oikopleura</taxon>
    </lineage>
</organism>
<name>A0ABN7SD32_OIKDI</name>
<reference evidence="2 3" key="1">
    <citation type="submission" date="2021-04" db="EMBL/GenBank/DDBJ databases">
        <authorList>
            <person name="Bliznina A."/>
        </authorList>
    </citation>
    <scope>NUCLEOTIDE SEQUENCE [LARGE SCALE GENOMIC DNA]</scope>
</reference>
<evidence type="ECO:0000256" key="1">
    <source>
        <dbReference type="SAM" id="SignalP"/>
    </source>
</evidence>
<dbReference type="EMBL" id="OU015569">
    <property type="protein sequence ID" value="CAG5094846.1"/>
    <property type="molecule type" value="Genomic_DNA"/>
</dbReference>
<protein>
    <submittedName>
        <fullName evidence="2">Oidioi.mRNA.OKI2018_I69.XSR.g13912.t1.cds</fullName>
    </submittedName>
</protein>
<keyword evidence="1" id="KW-0732">Signal</keyword>